<dbReference type="EMBL" id="CAJVPY010005272">
    <property type="protein sequence ID" value="CAG8639308.1"/>
    <property type="molecule type" value="Genomic_DNA"/>
</dbReference>
<feature type="non-terminal residue" evidence="1">
    <location>
        <position position="1"/>
    </location>
</feature>
<accession>A0A9N9GYL1</accession>
<reference evidence="1" key="1">
    <citation type="submission" date="2021-06" db="EMBL/GenBank/DDBJ databases">
        <authorList>
            <person name="Kallberg Y."/>
            <person name="Tangrot J."/>
            <person name="Rosling A."/>
        </authorList>
    </citation>
    <scope>NUCLEOTIDE SEQUENCE</scope>
    <source>
        <strain evidence="1">MA453B</strain>
    </source>
</reference>
<proteinExistence type="predicted"/>
<name>A0A9N9GYL1_9GLOM</name>
<keyword evidence="2" id="KW-1185">Reference proteome</keyword>
<gene>
    <name evidence="1" type="ORF">DERYTH_LOCUS9568</name>
</gene>
<sequence>LTEELEKNFEYSMLYQILNMKLKNPDLYDEFTEENYYWYLLQVEKLYEGKEWTQKDKEKALKLLEKYTENNKTRH</sequence>
<evidence type="ECO:0000313" key="1">
    <source>
        <dbReference type="EMBL" id="CAG8639308.1"/>
    </source>
</evidence>
<dbReference type="AlphaFoldDB" id="A0A9N9GYL1"/>
<evidence type="ECO:0000313" key="2">
    <source>
        <dbReference type="Proteomes" id="UP000789405"/>
    </source>
</evidence>
<comment type="caution">
    <text evidence="1">The sequence shown here is derived from an EMBL/GenBank/DDBJ whole genome shotgun (WGS) entry which is preliminary data.</text>
</comment>
<protein>
    <submittedName>
        <fullName evidence="1">26489_t:CDS:1</fullName>
    </submittedName>
</protein>
<dbReference type="Proteomes" id="UP000789405">
    <property type="component" value="Unassembled WGS sequence"/>
</dbReference>
<organism evidence="1 2">
    <name type="scientific">Dentiscutata erythropus</name>
    <dbReference type="NCBI Taxonomy" id="1348616"/>
    <lineage>
        <taxon>Eukaryota</taxon>
        <taxon>Fungi</taxon>
        <taxon>Fungi incertae sedis</taxon>
        <taxon>Mucoromycota</taxon>
        <taxon>Glomeromycotina</taxon>
        <taxon>Glomeromycetes</taxon>
        <taxon>Diversisporales</taxon>
        <taxon>Gigasporaceae</taxon>
        <taxon>Dentiscutata</taxon>
    </lineage>
</organism>